<name>A0A0K2UEV3_LEPSM</name>
<organism evidence="1">
    <name type="scientific">Lepeophtheirus salmonis</name>
    <name type="common">Salmon louse</name>
    <name type="synonym">Caligus salmonis</name>
    <dbReference type="NCBI Taxonomy" id="72036"/>
    <lineage>
        <taxon>Eukaryota</taxon>
        <taxon>Metazoa</taxon>
        <taxon>Ecdysozoa</taxon>
        <taxon>Arthropoda</taxon>
        <taxon>Crustacea</taxon>
        <taxon>Multicrustacea</taxon>
        <taxon>Hexanauplia</taxon>
        <taxon>Copepoda</taxon>
        <taxon>Siphonostomatoida</taxon>
        <taxon>Caligidae</taxon>
        <taxon>Lepeophtheirus</taxon>
    </lineage>
</organism>
<dbReference type="AlphaFoldDB" id="A0A0K2UEV3"/>
<proteinExistence type="predicted"/>
<evidence type="ECO:0000313" key="1">
    <source>
        <dbReference type="EMBL" id="CDW36763.1"/>
    </source>
</evidence>
<sequence length="72" mass="8409">MNLLVQAYTGHIHFWPIRANGKIQVQCAIFAWKNHKLQTILLTNAYRSHMRDNKPCKKMMMMNLVALVQPNS</sequence>
<protein>
    <submittedName>
        <fullName evidence="1">Uncharacterized protein</fullName>
    </submittedName>
</protein>
<dbReference type="EMBL" id="HACA01019402">
    <property type="protein sequence ID" value="CDW36763.1"/>
    <property type="molecule type" value="Transcribed_RNA"/>
</dbReference>
<reference evidence="1" key="1">
    <citation type="submission" date="2014-05" db="EMBL/GenBank/DDBJ databases">
        <authorList>
            <person name="Chronopoulou M."/>
        </authorList>
    </citation>
    <scope>NUCLEOTIDE SEQUENCE</scope>
    <source>
        <tissue evidence="1">Whole organism</tissue>
    </source>
</reference>
<accession>A0A0K2UEV3</accession>